<proteinExistence type="inferred from homology"/>
<evidence type="ECO:0000313" key="5">
    <source>
        <dbReference type="Proteomes" id="UP000007360"/>
    </source>
</evidence>
<dbReference type="GO" id="GO:0003955">
    <property type="term" value="F:NAD(P)H dehydrogenase (quinone) activity"/>
    <property type="evidence" value="ECO:0007669"/>
    <property type="project" value="TreeGrafter"/>
</dbReference>
<dbReference type="InterPro" id="IPR003680">
    <property type="entry name" value="Flavodoxin_fold"/>
</dbReference>
<dbReference type="Proteomes" id="UP000007360">
    <property type="component" value="Unassembled WGS sequence"/>
</dbReference>
<dbReference type="GO" id="GO:0005829">
    <property type="term" value="C:cytosol"/>
    <property type="evidence" value="ECO:0007669"/>
    <property type="project" value="TreeGrafter"/>
</dbReference>
<feature type="domain" description="Flavodoxin-like fold" evidence="3">
    <location>
        <begin position="14"/>
        <end position="190"/>
    </location>
</feature>
<dbReference type="InterPro" id="IPR029039">
    <property type="entry name" value="Flavoprotein-like_sf"/>
</dbReference>
<evidence type="ECO:0000256" key="1">
    <source>
        <dbReference type="ARBA" id="ARBA00006252"/>
    </source>
</evidence>
<dbReference type="RefSeq" id="WP_004029280.1">
    <property type="nucleotide sequence ID" value="NZ_AMPO01000001.1"/>
</dbReference>
<keyword evidence="5" id="KW-1185">Reference proteome</keyword>
<dbReference type="PANTHER" id="PTHR10204">
    <property type="entry name" value="NAD P H OXIDOREDUCTASE-RELATED"/>
    <property type="match status" value="1"/>
</dbReference>
<dbReference type="AlphaFoldDB" id="K2RED3"/>
<sequence>MEHTYKTLMKEDIMEISVILAHPYPESFNHAIYQTVLDCLKENGYQVHAHNLYEEGFNPLLEGPELVTGETSDPMVLKHRQEITKADGIIIIHPNWWGQPPAILKGWTDRVLRSGVAYQFEEGDDGSGVPKGLLVAEAAIVFNTSNTPEEREKLIFGDPLERIWKDCVFDFCGIKNFHRKMFRVVASSTQKERQLWLNEVQKIVNNYFPENGFY</sequence>
<name>K2RED3_METFP</name>
<keyword evidence="2" id="KW-0560">Oxidoreductase</keyword>
<dbReference type="EMBL" id="AMPO01000001">
    <property type="protein sequence ID" value="EKF86724.1"/>
    <property type="molecule type" value="Genomic_DNA"/>
</dbReference>
<dbReference type="PANTHER" id="PTHR10204:SF34">
    <property type="entry name" value="NAD(P)H DEHYDROGENASE [QUINONE] 1 ISOFORM 1"/>
    <property type="match status" value="1"/>
</dbReference>
<comment type="similarity">
    <text evidence="1">Belongs to the NAD(P)H dehydrogenase (quinone) family.</text>
</comment>
<evidence type="ECO:0000313" key="4">
    <source>
        <dbReference type="EMBL" id="EKF86724.1"/>
    </source>
</evidence>
<dbReference type="PATRIC" id="fig|1204725.3.peg.102"/>
<organism evidence="4 5">
    <name type="scientific">Methanobacterium formicicum (strain DSM 3637 / PP1)</name>
    <dbReference type="NCBI Taxonomy" id="1204725"/>
    <lineage>
        <taxon>Archaea</taxon>
        <taxon>Methanobacteriati</taxon>
        <taxon>Methanobacteriota</taxon>
        <taxon>Methanomada group</taxon>
        <taxon>Methanobacteria</taxon>
        <taxon>Methanobacteriales</taxon>
        <taxon>Methanobacteriaceae</taxon>
        <taxon>Methanobacterium</taxon>
    </lineage>
</organism>
<accession>K2RED3</accession>
<dbReference type="SUPFAM" id="SSF52218">
    <property type="entry name" value="Flavoproteins"/>
    <property type="match status" value="1"/>
</dbReference>
<dbReference type="Gene3D" id="3.40.50.360">
    <property type="match status" value="1"/>
</dbReference>
<gene>
    <name evidence="4" type="ORF">A994_00520</name>
</gene>
<evidence type="ECO:0000259" key="3">
    <source>
        <dbReference type="Pfam" id="PF02525"/>
    </source>
</evidence>
<comment type="caution">
    <text evidence="4">The sequence shown here is derived from an EMBL/GenBank/DDBJ whole genome shotgun (WGS) entry which is preliminary data.</text>
</comment>
<evidence type="ECO:0000256" key="2">
    <source>
        <dbReference type="ARBA" id="ARBA00023002"/>
    </source>
</evidence>
<dbReference type="InterPro" id="IPR051545">
    <property type="entry name" value="NAD(P)H_dehydrogenase_qn"/>
</dbReference>
<protein>
    <submittedName>
        <fullName evidence="4">NAD(P)H dehydrogenase (Quinone)</fullName>
    </submittedName>
</protein>
<reference evidence="4 5" key="1">
    <citation type="journal article" date="2012" name="J. Bacteriol.">
        <title>Draft genome sequence of Methanobacterium formicicum DSM 3637, an archaebacterium isolated from the methane producer amoeba Pelomyxa palustris.</title>
        <authorList>
            <person name="Gutierrez G."/>
        </authorList>
    </citation>
    <scope>NUCLEOTIDE SEQUENCE [LARGE SCALE GENOMIC DNA]</scope>
    <source>
        <strain evidence="5">DSM 3637 / PP1</strain>
    </source>
</reference>
<dbReference type="Pfam" id="PF02525">
    <property type="entry name" value="Flavodoxin_2"/>
    <property type="match status" value="1"/>
</dbReference>